<proteinExistence type="predicted"/>
<dbReference type="KEGG" id="stac:ABII15_31920"/>
<name>A0AAU8J2K9_9ACTN</name>
<sequence length="256" mass="26340">MVLDPPLSTAPPGTSVRWAALPHIAPLLDLAGADPLCLVARLGRDAADLALWPDGPLGTERHLPLWAADGRRRGAAELAEALVRCQAGTRADLVVLVGDDAECAAVRELLPAAVRERVLRAGPGAGGRRLDAELPRARAAHEAELFAAARSRGEEAAEGVPALVDAAREHRISQLLVRTDGPDAHRPVWVGAEPDQVGVERDDPAVLGARDAVPARADDALLRCAAAAGADAVSVAGADPATGPAGGLGALLRWDA</sequence>
<organism evidence="1">
    <name type="scientific">Streptomyces tabacisoli</name>
    <dbReference type="NCBI Taxonomy" id="3156398"/>
    <lineage>
        <taxon>Bacteria</taxon>
        <taxon>Bacillati</taxon>
        <taxon>Actinomycetota</taxon>
        <taxon>Actinomycetes</taxon>
        <taxon>Kitasatosporales</taxon>
        <taxon>Streptomycetaceae</taxon>
        <taxon>Streptomyces</taxon>
    </lineage>
</organism>
<reference evidence="1" key="1">
    <citation type="submission" date="2024-06" db="EMBL/GenBank/DDBJ databases">
        <title>Streptomyces sp. strain HUAS MG91 genome sequences.</title>
        <authorList>
            <person name="Mo P."/>
        </authorList>
    </citation>
    <scope>NUCLEOTIDE SEQUENCE</scope>
    <source>
        <strain evidence="1">HUAS MG91</strain>
    </source>
</reference>
<dbReference type="Pfam" id="PF18844">
    <property type="entry name" value="baeRF_family2"/>
    <property type="match status" value="1"/>
</dbReference>
<dbReference type="RefSeq" id="WP_353945742.1">
    <property type="nucleotide sequence ID" value="NZ_CP159534.1"/>
</dbReference>
<dbReference type="InterPro" id="IPR040701">
    <property type="entry name" value="Bact_RF_family2"/>
</dbReference>
<evidence type="ECO:0000313" key="1">
    <source>
        <dbReference type="EMBL" id="XCJ74298.1"/>
    </source>
</evidence>
<dbReference type="EMBL" id="CP159534">
    <property type="protein sequence ID" value="XCJ74298.1"/>
    <property type="molecule type" value="Genomic_DNA"/>
</dbReference>
<gene>
    <name evidence="1" type="ORF">ABII15_31920</name>
</gene>
<dbReference type="AlphaFoldDB" id="A0AAU8J2K9"/>
<accession>A0AAU8J2K9</accession>
<protein>
    <submittedName>
        <fullName evidence="1">Uncharacterized protein</fullName>
    </submittedName>
</protein>